<dbReference type="AlphaFoldDB" id="A0A316UPA6"/>
<keyword evidence="2" id="KW-1133">Transmembrane helix</keyword>
<keyword evidence="2" id="KW-0472">Membrane</keyword>
<feature type="compositionally biased region" description="Pro residues" evidence="1">
    <location>
        <begin position="396"/>
        <end position="406"/>
    </location>
</feature>
<dbReference type="EMBL" id="KZ819670">
    <property type="protein sequence ID" value="PWN26804.1"/>
    <property type="molecule type" value="Genomic_DNA"/>
</dbReference>
<feature type="transmembrane region" description="Helical" evidence="2">
    <location>
        <begin position="278"/>
        <end position="311"/>
    </location>
</feature>
<feature type="region of interest" description="Disordered" evidence="1">
    <location>
        <begin position="390"/>
        <end position="410"/>
    </location>
</feature>
<feature type="transmembrane region" description="Helical" evidence="2">
    <location>
        <begin position="111"/>
        <end position="137"/>
    </location>
</feature>
<dbReference type="GeneID" id="37031088"/>
<feature type="transmembrane region" description="Helical" evidence="2">
    <location>
        <begin position="157"/>
        <end position="181"/>
    </location>
</feature>
<dbReference type="RefSeq" id="XP_025361416.1">
    <property type="nucleotide sequence ID" value="XM_025509265.1"/>
</dbReference>
<name>A0A316UPA6_9BASI</name>
<accession>A0A316UPA6</accession>
<dbReference type="Proteomes" id="UP000245884">
    <property type="component" value="Unassembled WGS sequence"/>
</dbReference>
<protein>
    <submittedName>
        <fullName evidence="3">Uncharacterized protein</fullName>
    </submittedName>
</protein>
<evidence type="ECO:0000313" key="4">
    <source>
        <dbReference type="Proteomes" id="UP000245884"/>
    </source>
</evidence>
<feature type="transmembrane region" description="Helical" evidence="2">
    <location>
        <begin position="454"/>
        <end position="481"/>
    </location>
</feature>
<feature type="region of interest" description="Disordered" evidence="1">
    <location>
        <begin position="332"/>
        <end position="362"/>
    </location>
</feature>
<evidence type="ECO:0000256" key="1">
    <source>
        <dbReference type="SAM" id="MobiDB-lite"/>
    </source>
</evidence>
<sequence length="531" mass="58629">MSVHPVHLPYLTQSPPASVRWEGKIHDELLLPDWMQGETGTQFTRDARTYLRNLVHFTLQDDFYRQMSAASALGAAALLFTWIKFGMAARSSGFALVTKRQRGESKDTVRILNPIFITCLFSTLFTAHAFTSLWMAIRGHLWHTSLKMYGLFISSYWIWFLIGTHLWITSHFLTALTAIVPRATGSGNDSRLSRAGRRIGHAFTSQYALVLLYLGVPLFILSSAVGASSALAVRWAQTYDDWTSLDGILLLLQGFVVEPPTALQKMAISSSWSRWVEAWWLVGVNCTIWTTWSALLLTYEVVGAAVVLAYLRDQLKGEERHHKVCETELAMRRAPQQQAGDAELEPARASSPLDGASQDVNPFAGGSYDAPASIDVPGADAVDKDKQGASSFVDAYPPPLRPPRPPSTALSIASTTHTASQLWRPPSRVSVLTERTLEETRANIATLRATIREVVCAAFLPLVPVTLVLTMNLGWFASHAAKAAKSGPDELKPLNVKYHEVAAWSILMAVWASIMVGVFEQGAVRRLVARR</sequence>
<feature type="transmembrane region" description="Helical" evidence="2">
    <location>
        <begin position="202"/>
        <end position="225"/>
    </location>
</feature>
<feature type="transmembrane region" description="Helical" evidence="2">
    <location>
        <begin position="501"/>
        <end position="524"/>
    </location>
</feature>
<keyword evidence="2" id="KW-0812">Transmembrane</keyword>
<gene>
    <name evidence="3" type="ORF">BDZ90DRAFT_280287</name>
</gene>
<evidence type="ECO:0000313" key="3">
    <source>
        <dbReference type="EMBL" id="PWN26804.1"/>
    </source>
</evidence>
<keyword evidence="4" id="KW-1185">Reference proteome</keyword>
<proteinExistence type="predicted"/>
<evidence type="ECO:0000256" key="2">
    <source>
        <dbReference type="SAM" id="Phobius"/>
    </source>
</evidence>
<feature type="transmembrane region" description="Helical" evidence="2">
    <location>
        <begin position="69"/>
        <end position="90"/>
    </location>
</feature>
<reference evidence="3 4" key="1">
    <citation type="journal article" date="2018" name="Mol. Biol. Evol.">
        <title>Broad Genomic Sampling Reveals a Smut Pathogenic Ancestry of the Fungal Clade Ustilaginomycotina.</title>
        <authorList>
            <person name="Kijpornyongpan T."/>
            <person name="Mondo S.J."/>
            <person name="Barry K."/>
            <person name="Sandor L."/>
            <person name="Lee J."/>
            <person name="Lipzen A."/>
            <person name="Pangilinan J."/>
            <person name="LaButti K."/>
            <person name="Hainaut M."/>
            <person name="Henrissat B."/>
            <person name="Grigoriev I.V."/>
            <person name="Spatafora J.W."/>
            <person name="Aime M.C."/>
        </authorList>
    </citation>
    <scope>NUCLEOTIDE SEQUENCE [LARGE SCALE GENOMIC DNA]</scope>
    <source>
        <strain evidence="3 4">MCA 5214</strain>
    </source>
</reference>
<organism evidence="3 4">
    <name type="scientific">Jaminaea rosea</name>
    <dbReference type="NCBI Taxonomy" id="1569628"/>
    <lineage>
        <taxon>Eukaryota</taxon>
        <taxon>Fungi</taxon>
        <taxon>Dikarya</taxon>
        <taxon>Basidiomycota</taxon>
        <taxon>Ustilaginomycotina</taxon>
        <taxon>Exobasidiomycetes</taxon>
        <taxon>Microstromatales</taxon>
        <taxon>Microstromatales incertae sedis</taxon>
        <taxon>Jaminaea</taxon>
    </lineage>
</organism>